<organism evidence="3 4">
    <name type="scientific">Marinobacterium stanieri</name>
    <dbReference type="NCBI Taxonomy" id="49186"/>
    <lineage>
        <taxon>Bacteria</taxon>
        <taxon>Pseudomonadati</taxon>
        <taxon>Pseudomonadota</taxon>
        <taxon>Gammaproteobacteria</taxon>
        <taxon>Oceanospirillales</taxon>
        <taxon>Oceanospirillaceae</taxon>
        <taxon>Marinobacterium</taxon>
    </lineage>
</organism>
<reference evidence="3 4" key="1">
    <citation type="submission" date="2017-01" db="EMBL/GenBank/DDBJ databases">
        <authorList>
            <person name="Mah S.A."/>
            <person name="Swanson W.J."/>
            <person name="Moy G.W."/>
            <person name="Vacquier V.D."/>
        </authorList>
    </citation>
    <scope>NUCLEOTIDE SEQUENCE [LARGE SCALE GENOMIC DNA]</scope>
    <source>
        <strain evidence="3 4">DSM 7027</strain>
    </source>
</reference>
<dbReference type="AlphaFoldDB" id="A0A1N6XFZ7"/>
<proteinExistence type="predicted"/>
<evidence type="ECO:0000313" key="3">
    <source>
        <dbReference type="EMBL" id="SIR01223.1"/>
    </source>
</evidence>
<dbReference type="EMBL" id="FTMN01000014">
    <property type="protein sequence ID" value="SIR01223.1"/>
    <property type="molecule type" value="Genomic_DNA"/>
</dbReference>
<dbReference type="STRING" id="49186.SAMN05421647_1145"/>
<evidence type="ECO:0000256" key="1">
    <source>
        <dbReference type="SAM" id="MobiDB-lite"/>
    </source>
</evidence>
<dbReference type="GO" id="GO:0003677">
    <property type="term" value="F:DNA binding"/>
    <property type="evidence" value="ECO:0007669"/>
    <property type="project" value="UniProtKB-KW"/>
</dbReference>
<feature type="domain" description="KfrA N-terminal DNA-binding" evidence="2">
    <location>
        <begin position="24"/>
        <end position="133"/>
    </location>
</feature>
<dbReference type="Proteomes" id="UP000186895">
    <property type="component" value="Unassembled WGS sequence"/>
</dbReference>
<evidence type="ECO:0000259" key="2">
    <source>
        <dbReference type="Pfam" id="PF11740"/>
    </source>
</evidence>
<protein>
    <submittedName>
        <fullName evidence="3">Replication region DNA-binding N-term</fullName>
    </submittedName>
</protein>
<accession>A0A1N6XFZ7</accession>
<dbReference type="InterPro" id="IPR021104">
    <property type="entry name" value="KfrA_DNA-bd_N"/>
</dbReference>
<keyword evidence="4" id="KW-1185">Reference proteome</keyword>
<evidence type="ECO:0000313" key="4">
    <source>
        <dbReference type="Proteomes" id="UP000186895"/>
    </source>
</evidence>
<name>A0A1N6XFZ7_9GAMM</name>
<keyword evidence="3" id="KW-0238">DNA-binding</keyword>
<sequence length="253" mass="28863">MNEVSAMSEETRPKGRTSQYWDKTVVFKACRELKTQGIHATIRTVRTHTGISAGSDATVQKYINEWRDEEEYSVYPASMPPALKTSLELLWENALLAAQETVVDQQRAVEEDRRSLRAERLEMHATLERNESEVEDKAHQVLELQKSLQESESTIAQQIDAMSSLAGDKQRLEIQLAQLRGELLEAEATINGLKDELQRSSAEAQENRIMLKSFKNEMKDEMSDLLRQQREDLIAEYKSQQKGDSKDSDEADS</sequence>
<gene>
    <name evidence="3" type="ORF">SAMN05421647_1145</name>
</gene>
<feature type="region of interest" description="Disordered" evidence="1">
    <location>
        <begin position="220"/>
        <end position="253"/>
    </location>
</feature>
<dbReference type="Pfam" id="PF11740">
    <property type="entry name" value="KfrA_N"/>
    <property type="match status" value="1"/>
</dbReference>
<dbReference type="SUPFAM" id="SSF90257">
    <property type="entry name" value="Myosin rod fragments"/>
    <property type="match status" value="1"/>
</dbReference>